<evidence type="ECO:0000313" key="8">
    <source>
        <dbReference type="Proteomes" id="UP001324115"/>
    </source>
</evidence>
<evidence type="ECO:0000256" key="4">
    <source>
        <dbReference type="ARBA" id="ARBA00022989"/>
    </source>
</evidence>
<dbReference type="GO" id="GO:0016020">
    <property type="term" value="C:membrane"/>
    <property type="evidence" value="ECO:0007669"/>
    <property type="project" value="UniProtKB-SubCell"/>
</dbReference>
<keyword evidence="4 6" id="KW-1133">Transmembrane helix</keyword>
<feature type="transmembrane region" description="Helical" evidence="6">
    <location>
        <begin position="75"/>
        <end position="94"/>
    </location>
</feature>
<proteinExistence type="inferred from homology"/>
<dbReference type="Pfam" id="PF16913">
    <property type="entry name" value="PUNUT"/>
    <property type="match status" value="1"/>
</dbReference>
<keyword evidence="8" id="KW-1185">Reference proteome</keyword>
<feature type="transmembrane region" description="Helical" evidence="6">
    <location>
        <begin position="168"/>
        <end position="188"/>
    </location>
</feature>
<dbReference type="AlphaFoldDB" id="A0AAN7FFF7"/>
<evidence type="ECO:0000256" key="6">
    <source>
        <dbReference type="RuleBase" id="RU368015"/>
    </source>
</evidence>
<evidence type="ECO:0000313" key="7">
    <source>
        <dbReference type="EMBL" id="KAK4589306.1"/>
    </source>
</evidence>
<evidence type="ECO:0000256" key="5">
    <source>
        <dbReference type="ARBA" id="ARBA00023136"/>
    </source>
</evidence>
<organism evidence="7 8">
    <name type="scientific">Quercus rubra</name>
    <name type="common">Northern red oak</name>
    <name type="synonym">Quercus borealis</name>
    <dbReference type="NCBI Taxonomy" id="3512"/>
    <lineage>
        <taxon>Eukaryota</taxon>
        <taxon>Viridiplantae</taxon>
        <taxon>Streptophyta</taxon>
        <taxon>Embryophyta</taxon>
        <taxon>Tracheophyta</taxon>
        <taxon>Spermatophyta</taxon>
        <taxon>Magnoliopsida</taxon>
        <taxon>eudicotyledons</taxon>
        <taxon>Gunneridae</taxon>
        <taxon>Pentapetalae</taxon>
        <taxon>rosids</taxon>
        <taxon>fabids</taxon>
        <taxon>Fagales</taxon>
        <taxon>Fagaceae</taxon>
        <taxon>Quercus</taxon>
    </lineage>
</organism>
<dbReference type="GO" id="GO:0015211">
    <property type="term" value="F:purine nucleoside transmembrane transporter activity"/>
    <property type="evidence" value="ECO:0007669"/>
    <property type="project" value="UniProtKB-UniRule"/>
</dbReference>
<feature type="transmembrane region" description="Helical" evidence="6">
    <location>
        <begin position="42"/>
        <end position="63"/>
    </location>
</feature>
<dbReference type="PANTHER" id="PTHR31376">
    <property type="entry name" value="OS09G0467300 PROTEIN-RELATED"/>
    <property type="match status" value="1"/>
</dbReference>
<comment type="subcellular location">
    <subcellularLocation>
        <location evidence="6">Membrane</location>
        <topology evidence="6">Multi-pass membrane protein</topology>
    </subcellularLocation>
</comment>
<feature type="transmembrane region" description="Helical" evidence="6">
    <location>
        <begin position="287"/>
        <end position="308"/>
    </location>
</feature>
<comment type="caution">
    <text evidence="7">The sequence shown here is derived from an EMBL/GenBank/DDBJ whole genome shotgun (WGS) entry which is preliminary data.</text>
</comment>
<evidence type="ECO:0000256" key="3">
    <source>
        <dbReference type="ARBA" id="ARBA00022692"/>
    </source>
</evidence>
<dbReference type="Proteomes" id="UP001324115">
    <property type="component" value="Unassembled WGS sequence"/>
</dbReference>
<keyword evidence="5 6" id="KW-0472">Membrane</keyword>
<evidence type="ECO:0000256" key="2">
    <source>
        <dbReference type="ARBA" id="ARBA00022448"/>
    </source>
</evidence>
<feature type="transmembrane region" description="Helical" evidence="6">
    <location>
        <begin position="142"/>
        <end position="162"/>
    </location>
</feature>
<accession>A0AAN7FFF7</accession>
<dbReference type="EMBL" id="JAXUIC010000005">
    <property type="protein sequence ID" value="KAK4589306.1"/>
    <property type="molecule type" value="Genomic_DNA"/>
</dbReference>
<name>A0AAN7FFF7_QUERU</name>
<reference evidence="7 8" key="1">
    <citation type="journal article" date="2023" name="G3 (Bethesda)">
        <title>A haplotype-resolved chromosome-scale genome for Quercus rubra L. provides insights into the genetics of adaptive traits for red oak species.</title>
        <authorList>
            <person name="Kapoor B."/>
            <person name="Jenkins J."/>
            <person name="Schmutz J."/>
            <person name="Zhebentyayeva T."/>
            <person name="Kuelheim C."/>
            <person name="Coggeshall M."/>
            <person name="Heim C."/>
            <person name="Lasky J.R."/>
            <person name="Leites L."/>
            <person name="Islam-Faridi N."/>
            <person name="Romero-Severson J."/>
            <person name="DeLeo V.L."/>
            <person name="Lucas S.M."/>
            <person name="Lazic D."/>
            <person name="Gailing O."/>
            <person name="Carlson J."/>
            <person name="Staton M."/>
        </authorList>
    </citation>
    <scope>NUCLEOTIDE SEQUENCE [LARGE SCALE GENOMIC DNA]</scope>
    <source>
        <strain evidence="7">Pseudo-F2</strain>
    </source>
</reference>
<dbReference type="GO" id="GO:0005345">
    <property type="term" value="F:purine nucleobase transmembrane transporter activity"/>
    <property type="evidence" value="ECO:0007669"/>
    <property type="project" value="UniProtKB-UniRule"/>
</dbReference>
<feature type="transmembrane region" description="Helical" evidence="6">
    <location>
        <begin position="114"/>
        <end position="135"/>
    </location>
</feature>
<keyword evidence="3 6" id="KW-0812">Transmembrane</keyword>
<dbReference type="InterPro" id="IPR030182">
    <property type="entry name" value="PUP_plant"/>
</dbReference>
<feature type="transmembrane region" description="Helical" evidence="6">
    <location>
        <begin position="315"/>
        <end position="332"/>
    </location>
</feature>
<comment type="similarity">
    <text evidence="1 6">Belongs to the purine permeases (TC 2.A.7.14) family.</text>
</comment>
<sequence>MGQAQNLQLQVTVQEAEEANSPGHINATNQSTISQPRTFMQWLRMTIFTLFVLSGQSAAILLGRFYYDKGGKSKWTATLVQVAGFPIIIPYYYISPPEKPTTNSIHRNEPSTLILALIYVSLGVLQAANSMMYLVGLLHLPVSTFALICASQLTFNAFFSFLINSHKFTPFIINSLVLLTISSALVIFQTNSTNPTGNSNVNYEIGLFCTVELSFHKILRRETFTVILEMIIYQSLVATCATLVGLFASGEWKGLKREMDDTLIWTAIAWQIFNIGTVGLIHEVSSLFSNVISVLGLPVIPVLAVIFFHDKMDGVKAISMVLAIWGFISYFYQHYFDDSEAMAEKRDVKEEISMLPQLKEVTDEQDGLKNIYQKIPLSTETNFTSTEASPLS</sequence>
<gene>
    <name evidence="7" type="ORF">RGQ29_020059</name>
</gene>
<feature type="transmembrane region" description="Helical" evidence="6">
    <location>
        <begin position="231"/>
        <end position="250"/>
    </location>
</feature>
<keyword evidence="2 6" id="KW-0813">Transport</keyword>
<feature type="transmembrane region" description="Helical" evidence="6">
    <location>
        <begin position="262"/>
        <end position="281"/>
    </location>
</feature>
<protein>
    <recommendedName>
        <fullName evidence="6">Probable purine permease</fullName>
    </recommendedName>
</protein>
<evidence type="ECO:0000256" key="1">
    <source>
        <dbReference type="ARBA" id="ARBA00006213"/>
    </source>
</evidence>
<feature type="transmembrane region" description="Helical" evidence="6">
    <location>
        <begin position="200"/>
        <end position="219"/>
    </location>
</feature>
<dbReference type="PANTHER" id="PTHR31376:SF17">
    <property type="entry name" value="PURINE PERMEASE 21-RELATED"/>
    <property type="match status" value="1"/>
</dbReference>